<dbReference type="RefSeq" id="WP_167072852.1">
    <property type="nucleotide sequence ID" value="NZ_JAAOZC010000003.1"/>
</dbReference>
<sequence>MTENTNELLALTVEIVSAHVSNNRVASDELPEFIKNVHGALTGLGEATAAPEAELKPAVPVRSSIKPDYIVCLEDGKKLTMLKRYLMTHYSMTPDQYRAKWKLPADYPMVAPNYADRRRSLAKEIGLGRRAKAA</sequence>
<proteinExistence type="inferred from homology"/>
<accession>A0ABX0TUM1</accession>
<comment type="caution">
    <text evidence="2">The sequence shown here is derived from an EMBL/GenBank/DDBJ whole genome shotgun (WGS) entry which is preliminary data.</text>
</comment>
<protein>
    <submittedName>
        <fullName evidence="2">Transcriptional regulator</fullName>
    </submittedName>
</protein>
<dbReference type="Proteomes" id="UP000727456">
    <property type="component" value="Unassembled WGS sequence"/>
</dbReference>
<dbReference type="InterPro" id="IPR008807">
    <property type="entry name" value="ROS_MUCR"/>
</dbReference>
<dbReference type="Gene3D" id="1.10.10.1550">
    <property type="entry name" value="ROS/MUCR transcriptional regulator protein"/>
    <property type="match status" value="1"/>
</dbReference>
<keyword evidence="3" id="KW-1185">Reference proteome</keyword>
<evidence type="ECO:0000256" key="1">
    <source>
        <dbReference type="ARBA" id="ARBA00007031"/>
    </source>
</evidence>
<evidence type="ECO:0000313" key="2">
    <source>
        <dbReference type="EMBL" id="NIJ08025.1"/>
    </source>
</evidence>
<name>A0ABX0TUM1_9SPHN</name>
<dbReference type="EMBL" id="JAAOZC010000003">
    <property type="protein sequence ID" value="NIJ08025.1"/>
    <property type="molecule type" value="Genomic_DNA"/>
</dbReference>
<dbReference type="InterPro" id="IPR041920">
    <property type="entry name" value="ROS/MUCR_sf"/>
</dbReference>
<reference evidence="2 3" key="1">
    <citation type="submission" date="2020-03" db="EMBL/GenBank/DDBJ databases">
        <title>Genomic Encyclopedia of Type Strains, Phase III (KMG-III): the genomes of soil and plant-associated and newly described type strains.</title>
        <authorList>
            <person name="Whitman W."/>
        </authorList>
    </citation>
    <scope>NUCLEOTIDE SEQUENCE [LARGE SCALE GENOMIC DNA]</scope>
    <source>
        <strain evidence="2 3">CECT 8804</strain>
    </source>
</reference>
<evidence type="ECO:0000313" key="3">
    <source>
        <dbReference type="Proteomes" id="UP000727456"/>
    </source>
</evidence>
<organism evidence="2 3">
    <name type="scientific">Sphingomonas vulcanisoli</name>
    <dbReference type="NCBI Taxonomy" id="1658060"/>
    <lineage>
        <taxon>Bacteria</taxon>
        <taxon>Pseudomonadati</taxon>
        <taxon>Pseudomonadota</taxon>
        <taxon>Alphaproteobacteria</taxon>
        <taxon>Sphingomonadales</taxon>
        <taxon>Sphingomonadaceae</taxon>
        <taxon>Sphingomonas</taxon>
    </lineage>
</organism>
<comment type="similarity">
    <text evidence="1">Belongs to the ros/MucR family.</text>
</comment>
<dbReference type="Pfam" id="PF05443">
    <property type="entry name" value="ROS_MUCR"/>
    <property type="match status" value="1"/>
</dbReference>
<gene>
    <name evidence="2" type="ORF">FHS31_001635</name>
</gene>